<proteinExistence type="predicted"/>
<keyword evidence="2" id="KW-1185">Reference proteome</keyword>
<sequence length="165" mass="18356">MSVSALYKNPSANVIRSLLQHTHELSIYAKDMPYALKAHIVELNLSTGRLVLEVDYAGSDIEDYLVNGGVSFDLEALKGVHATERETYSLSSVAANLIKMDSALYRLECQLPESVFVQENRGARYAFPLFLACRPASISKFICMNSTFRPGCAIYPWAVVWLTSI</sequence>
<protein>
    <submittedName>
        <fullName evidence="1">Uncharacterized protein</fullName>
    </submittedName>
</protein>
<reference evidence="1 2" key="1">
    <citation type="submission" date="2022-03" db="EMBL/GenBank/DDBJ databases">
        <title>Genomic signatures underlying metal tolerance in selected Arctic bacterial isolates.</title>
        <authorList>
            <person name="Thomas F.A."/>
            <person name="Venkatachalam S."/>
            <person name="Krishnan K.P."/>
        </authorList>
    </citation>
    <scope>NUCLEOTIDE SEQUENCE [LARGE SCALE GENOMIC DNA]</scope>
    <source>
        <strain evidence="1 2">HM116</strain>
    </source>
</reference>
<organism evidence="1 2">
    <name type="scientific">Vreelandella neptunia</name>
    <dbReference type="NCBI Taxonomy" id="115551"/>
    <lineage>
        <taxon>Bacteria</taxon>
        <taxon>Pseudomonadati</taxon>
        <taxon>Pseudomonadota</taxon>
        <taxon>Gammaproteobacteria</taxon>
        <taxon>Oceanospirillales</taxon>
        <taxon>Halomonadaceae</taxon>
        <taxon>Vreelandella</taxon>
    </lineage>
</organism>
<gene>
    <name evidence="1" type="ORF">MLE19_10010</name>
</gene>
<name>A0ABS9S6C8_9GAMM</name>
<dbReference type="EMBL" id="JAKVTW010000005">
    <property type="protein sequence ID" value="MCH4811667.1"/>
    <property type="molecule type" value="Genomic_DNA"/>
</dbReference>
<accession>A0ABS9S6C8</accession>
<dbReference type="Proteomes" id="UP001320609">
    <property type="component" value="Unassembled WGS sequence"/>
</dbReference>
<comment type="caution">
    <text evidence="1">The sequence shown here is derived from an EMBL/GenBank/DDBJ whole genome shotgun (WGS) entry which is preliminary data.</text>
</comment>
<dbReference type="RefSeq" id="WP_240718036.1">
    <property type="nucleotide sequence ID" value="NZ_JAKVTW010000005.1"/>
</dbReference>
<evidence type="ECO:0000313" key="2">
    <source>
        <dbReference type="Proteomes" id="UP001320609"/>
    </source>
</evidence>
<evidence type="ECO:0000313" key="1">
    <source>
        <dbReference type="EMBL" id="MCH4811667.1"/>
    </source>
</evidence>